<reference evidence="1" key="1">
    <citation type="submission" date="2012-05" db="EMBL/GenBank/DDBJ databases">
        <authorList>
            <person name="Krishnakumar V."/>
            <person name="Cheung F."/>
            <person name="Xiao Y."/>
            <person name="Chan A."/>
            <person name="Moskal W.A."/>
            <person name="Town C.D."/>
        </authorList>
    </citation>
    <scope>NUCLEOTIDE SEQUENCE</scope>
</reference>
<sequence length="54" mass="6567">MNILHLRDKLPDPLHRIAILRRLVKPSPLDRRRYSLQNLPQRVDPRLHDLVRRV</sequence>
<protein>
    <submittedName>
        <fullName evidence="1">Uncharacterized protein</fullName>
    </submittedName>
</protein>
<proteinExistence type="evidence at transcript level"/>
<dbReference type="EMBL" id="BT137420">
    <property type="protein sequence ID" value="AFK37215.1"/>
    <property type="molecule type" value="mRNA"/>
</dbReference>
<evidence type="ECO:0000313" key="1">
    <source>
        <dbReference type="EMBL" id="AFK37215.1"/>
    </source>
</evidence>
<accession>I3SAC3</accession>
<name>I3SAC3_LOTJA</name>
<dbReference type="AlphaFoldDB" id="I3SAC3"/>
<organism evidence="1">
    <name type="scientific">Lotus japonicus</name>
    <name type="common">Lotus corniculatus var. japonicus</name>
    <dbReference type="NCBI Taxonomy" id="34305"/>
    <lineage>
        <taxon>Eukaryota</taxon>
        <taxon>Viridiplantae</taxon>
        <taxon>Streptophyta</taxon>
        <taxon>Embryophyta</taxon>
        <taxon>Tracheophyta</taxon>
        <taxon>Spermatophyta</taxon>
        <taxon>Magnoliopsida</taxon>
        <taxon>eudicotyledons</taxon>
        <taxon>Gunneridae</taxon>
        <taxon>Pentapetalae</taxon>
        <taxon>rosids</taxon>
        <taxon>fabids</taxon>
        <taxon>Fabales</taxon>
        <taxon>Fabaceae</taxon>
        <taxon>Papilionoideae</taxon>
        <taxon>50 kb inversion clade</taxon>
        <taxon>NPAAA clade</taxon>
        <taxon>Hologalegina</taxon>
        <taxon>robinioid clade</taxon>
        <taxon>Loteae</taxon>
        <taxon>Lotus</taxon>
    </lineage>
</organism>